<comment type="function">
    <text evidence="1">Component of the exocyst complex involved in the docking of exocytic vesicles with fusion sites on the plasma membrane.</text>
</comment>
<dbReference type="EMBL" id="MNPL01018434">
    <property type="protein sequence ID" value="OQR70166.1"/>
    <property type="molecule type" value="Genomic_DNA"/>
</dbReference>
<comment type="caution">
    <text evidence="9">The sequence shown here is derived from an EMBL/GenBank/DDBJ whole genome shotgun (WGS) entry which is preliminary data.</text>
</comment>
<keyword evidence="10" id="KW-1185">Reference proteome</keyword>
<evidence type="ECO:0000256" key="4">
    <source>
        <dbReference type="ARBA" id="ARBA00022448"/>
    </source>
</evidence>
<dbReference type="GO" id="GO:0000145">
    <property type="term" value="C:exocyst"/>
    <property type="evidence" value="ECO:0007669"/>
    <property type="project" value="TreeGrafter"/>
</dbReference>
<gene>
    <name evidence="9" type="ORF">BIW11_04210</name>
</gene>
<dbReference type="Gene3D" id="1.20.58.670">
    <property type="entry name" value="Dsl1p vesicle tethering complex, Tip20p subunit, domain D"/>
    <property type="match status" value="1"/>
</dbReference>
<dbReference type="PANTHER" id="PTHR12702:SF0">
    <property type="entry name" value="EXOCYST COMPLEX COMPONENT 6"/>
    <property type="match status" value="1"/>
</dbReference>
<dbReference type="InParanoid" id="A0A1V9X9R5"/>
<dbReference type="PANTHER" id="PTHR12702">
    <property type="entry name" value="SEC15"/>
    <property type="match status" value="1"/>
</dbReference>
<dbReference type="InterPro" id="IPR046361">
    <property type="entry name" value="EXOC6/Sec15_C"/>
</dbReference>
<evidence type="ECO:0000256" key="6">
    <source>
        <dbReference type="ARBA" id="ARBA00023054"/>
    </source>
</evidence>
<comment type="similarity">
    <text evidence="2">Belongs to the SEC15 family.</text>
</comment>
<dbReference type="AlphaFoldDB" id="A0A1V9X9R5"/>
<dbReference type="InterPro" id="IPR042044">
    <property type="entry name" value="EXOC6PINT-1/Sec15/Tip20_C_dom2"/>
</dbReference>
<keyword evidence="4" id="KW-0813">Transport</keyword>
<dbReference type="GO" id="GO:0006893">
    <property type="term" value="P:Golgi to plasma membrane transport"/>
    <property type="evidence" value="ECO:0007669"/>
    <property type="project" value="TreeGrafter"/>
</dbReference>
<dbReference type="FunFam" id="1.20.58.670:FF:000002">
    <property type="entry name" value="Exocyst complex component"/>
    <property type="match status" value="1"/>
</dbReference>
<feature type="domain" description="Exocyst complex subunit EXOC6/Sec15 C-terminal" evidence="8">
    <location>
        <begin position="17"/>
        <end position="201"/>
    </location>
</feature>
<dbReference type="GO" id="GO:0016020">
    <property type="term" value="C:membrane"/>
    <property type="evidence" value="ECO:0007669"/>
    <property type="project" value="TreeGrafter"/>
</dbReference>
<evidence type="ECO:0000256" key="1">
    <source>
        <dbReference type="ARBA" id="ARBA00002660"/>
    </source>
</evidence>
<organism evidence="9 10">
    <name type="scientific">Tropilaelaps mercedesae</name>
    <dbReference type="NCBI Taxonomy" id="418985"/>
    <lineage>
        <taxon>Eukaryota</taxon>
        <taxon>Metazoa</taxon>
        <taxon>Ecdysozoa</taxon>
        <taxon>Arthropoda</taxon>
        <taxon>Chelicerata</taxon>
        <taxon>Arachnida</taxon>
        <taxon>Acari</taxon>
        <taxon>Parasitiformes</taxon>
        <taxon>Mesostigmata</taxon>
        <taxon>Gamasina</taxon>
        <taxon>Dermanyssoidea</taxon>
        <taxon>Laelapidae</taxon>
        <taxon>Tropilaelaps</taxon>
    </lineage>
</organism>
<protein>
    <recommendedName>
        <fullName evidence="3">Exocyst complex component 6</fullName>
    </recommendedName>
    <alternativeName>
        <fullName evidence="7">Exocyst complex component Sec15</fullName>
    </alternativeName>
</protein>
<evidence type="ECO:0000256" key="2">
    <source>
        <dbReference type="ARBA" id="ARBA00007944"/>
    </source>
</evidence>
<dbReference type="GO" id="GO:0090522">
    <property type="term" value="P:vesicle tethering involved in exocytosis"/>
    <property type="evidence" value="ECO:0007669"/>
    <property type="project" value="InterPro"/>
</dbReference>
<accession>A0A1V9X9R5</accession>
<dbReference type="Proteomes" id="UP000192247">
    <property type="component" value="Unassembled WGS sequence"/>
</dbReference>
<name>A0A1V9X9R5_9ACAR</name>
<dbReference type="OrthoDB" id="10267033at2759"/>
<dbReference type="STRING" id="418985.A0A1V9X9R5"/>
<evidence type="ECO:0000259" key="8">
    <source>
        <dbReference type="Pfam" id="PF04091"/>
    </source>
</evidence>
<proteinExistence type="inferred from homology"/>
<reference evidence="9 10" key="1">
    <citation type="journal article" date="2017" name="Gigascience">
        <title>Draft genome of the honey bee ectoparasitic mite, Tropilaelaps mercedesae, is shaped by the parasitic life history.</title>
        <authorList>
            <person name="Dong X."/>
            <person name="Armstrong S.D."/>
            <person name="Xia D."/>
            <person name="Makepeace B.L."/>
            <person name="Darby A.C."/>
            <person name="Kadowaki T."/>
        </authorList>
    </citation>
    <scope>NUCLEOTIDE SEQUENCE [LARGE SCALE GENOMIC DNA]</scope>
    <source>
        <strain evidence="9">Wuxi-XJTLU</strain>
    </source>
</reference>
<sequence length="250" mass="28011">MGNLGLGVGTTGCVVSSHAPRLQGKSTFKDSRKNAEDQIYKQIMRKIDESIELATYEWTATEARGTASAYMLDLLAFLNNVFQAFTNLPDRVAQTACMTACQHLSGKLLDLLRNEEVKAISTGAIEQFSLDLIQCEQFASSEPVQGLNAEALPMFFVELRQLVDLVMDEDWATYLQEKNDGKNDAKYLRVNATTALIILEKVCAADKKRNTLLNFNQKQKERKKLLEWAIKQLRTITQANGVFSHNNNAL</sequence>
<evidence type="ECO:0000256" key="7">
    <source>
        <dbReference type="ARBA" id="ARBA00082980"/>
    </source>
</evidence>
<evidence type="ECO:0000313" key="9">
    <source>
        <dbReference type="EMBL" id="OQR70166.1"/>
    </source>
</evidence>
<keyword evidence="5" id="KW-0268">Exocytosis</keyword>
<evidence type="ECO:0000313" key="10">
    <source>
        <dbReference type="Proteomes" id="UP000192247"/>
    </source>
</evidence>
<dbReference type="GO" id="GO:0006886">
    <property type="term" value="P:intracellular protein transport"/>
    <property type="evidence" value="ECO:0007669"/>
    <property type="project" value="InterPro"/>
</dbReference>
<dbReference type="Pfam" id="PF04091">
    <property type="entry name" value="Sec15_C"/>
    <property type="match status" value="1"/>
</dbReference>
<keyword evidence="6" id="KW-0175">Coiled coil</keyword>
<evidence type="ECO:0000256" key="3">
    <source>
        <dbReference type="ARBA" id="ARBA00017511"/>
    </source>
</evidence>
<dbReference type="InterPro" id="IPR007225">
    <property type="entry name" value="EXOC6/Sec15"/>
</dbReference>
<evidence type="ECO:0000256" key="5">
    <source>
        <dbReference type="ARBA" id="ARBA00022483"/>
    </source>
</evidence>